<dbReference type="EMBL" id="CP002446">
    <property type="protein sequence ID" value="ADV28010.1"/>
    <property type="molecule type" value="Genomic_DNA"/>
</dbReference>
<dbReference type="HOGENOM" id="CLU_3047161_0_0_6"/>
<feature type="region of interest" description="Disordered" evidence="1">
    <location>
        <begin position="30"/>
        <end position="54"/>
    </location>
</feature>
<dbReference type="RefSeq" id="WP_013535837.1">
    <property type="nucleotide sequence ID" value="NC_014924.1"/>
</dbReference>
<evidence type="ECO:0000313" key="2">
    <source>
        <dbReference type="EMBL" id="ADV28010.1"/>
    </source>
</evidence>
<accession>E6WV11</accession>
<evidence type="ECO:0000256" key="1">
    <source>
        <dbReference type="SAM" id="MobiDB-lite"/>
    </source>
</evidence>
<gene>
    <name evidence="2" type="ordered locus">Psesu_2175</name>
</gene>
<dbReference type="AlphaFoldDB" id="E6WV11"/>
<sequence length="54" mass="5864">MTEPFGPSHGHALDLDRLERHLPELLQQYVPDPTPLAALPRGGRDGEPARLPAG</sequence>
<dbReference type="Proteomes" id="UP000008632">
    <property type="component" value="Chromosome"/>
</dbReference>
<dbReference type="KEGG" id="psu:Psesu_2175"/>
<keyword evidence="3" id="KW-1185">Reference proteome</keyword>
<evidence type="ECO:0000313" key="3">
    <source>
        <dbReference type="Proteomes" id="UP000008632"/>
    </source>
</evidence>
<organism evidence="2 3">
    <name type="scientific">Pseudoxanthomonas suwonensis (strain 11-1)</name>
    <dbReference type="NCBI Taxonomy" id="743721"/>
    <lineage>
        <taxon>Bacteria</taxon>
        <taxon>Pseudomonadati</taxon>
        <taxon>Pseudomonadota</taxon>
        <taxon>Gammaproteobacteria</taxon>
        <taxon>Lysobacterales</taxon>
        <taxon>Lysobacteraceae</taxon>
        <taxon>Pseudoxanthomonas</taxon>
    </lineage>
</organism>
<proteinExistence type="predicted"/>
<protein>
    <submittedName>
        <fullName evidence="2">SMC domain protein</fullName>
    </submittedName>
</protein>
<reference evidence="2 3" key="1">
    <citation type="submission" date="2011-01" db="EMBL/GenBank/DDBJ databases">
        <title>Complete sequence of Pseudoxanthomonas suwonensis 11-1.</title>
        <authorList>
            <consortium name="US DOE Joint Genome Institute"/>
            <person name="Lucas S."/>
            <person name="Copeland A."/>
            <person name="Lapidus A."/>
            <person name="Cheng J.-F."/>
            <person name="Goodwin L."/>
            <person name="Pitluck S."/>
            <person name="Teshima H."/>
            <person name="Detter J.C."/>
            <person name="Han C."/>
            <person name="Tapia R."/>
            <person name="Land M."/>
            <person name="Hauser L."/>
            <person name="Kyrpides N."/>
            <person name="Ivanova N."/>
            <person name="Ovchinnikova G."/>
            <person name="Siebers A.K."/>
            <person name="Allgaier M."/>
            <person name="Thelen M.P."/>
            <person name="Hugenholtz P."/>
            <person name="Gladden J."/>
            <person name="Woyke T."/>
        </authorList>
    </citation>
    <scope>NUCLEOTIDE SEQUENCE [LARGE SCALE GENOMIC DNA]</scope>
    <source>
        <strain evidence="3">11-1</strain>
    </source>
</reference>
<name>E6WV11_PSEUU</name>